<dbReference type="Gene3D" id="3.40.50.880">
    <property type="match status" value="1"/>
</dbReference>
<dbReference type="Pfam" id="PF06283">
    <property type="entry name" value="ThuA"/>
    <property type="match status" value="1"/>
</dbReference>
<evidence type="ECO:0000313" key="2">
    <source>
        <dbReference type="EMBL" id="SFS10328.1"/>
    </source>
</evidence>
<name>A0A1I6M3W7_9SPHN</name>
<dbReference type="Proteomes" id="UP000198824">
    <property type="component" value="Unassembled WGS sequence"/>
</dbReference>
<organism evidence="2 3">
    <name type="scientific">Sphingomonas jatrophae</name>
    <dbReference type="NCBI Taxonomy" id="1166337"/>
    <lineage>
        <taxon>Bacteria</taxon>
        <taxon>Pseudomonadati</taxon>
        <taxon>Pseudomonadota</taxon>
        <taxon>Alphaproteobacteria</taxon>
        <taxon>Sphingomonadales</taxon>
        <taxon>Sphingomonadaceae</taxon>
        <taxon>Sphingomonas</taxon>
    </lineage>
</organism>
<dbReference type="EMBL" id="FOZG01000003">
    <property type="protein sequence ID" value="SFS10328.1"/>
    <property type="molecule type" value="Genomic_DNA"/>
</dbReference>
<protein>
    <recommendedName>
        <fullName evidence="1">ThuA-like domain-containing protein</fullName>
    </recommendedName>
</protein>
<dbReference type="InterPro" id="IPR029010">
    <property type="entry name" value="ThuA-like"/>
</dbReference>
<evidence type="ECO:0000313" key="3">
    <source>
        <dbReference type="Proteomes" id="UP000198824"/>
    </source>
</evidence>
<dbReference type="OrthoDB" id="109511at2"/>
<dbReference type="AlphaFoldDB" id="A0A1I6M3W7"/>
<proteinExistence type="predicted"/>
<keyword evidence="3" id="KW-1185">Reference proteome</keyword>
<dbReference type="STRING" id="1166337.SAMN05192580_3401"/>
<feature type="domain" description="ThuA-like" evidence="1">
    <location>
        <begin position="36"/>
        <end position="262"/>
    </location>
</feature>
<dbReference type="InterPro" id="IPR029062">
    <property type="entry name" value="Class_I_gatase-like"/>
</dbReference>
<dbReference type="SUPFAM" id="SSF52317">
    <property type="entry name" value="Class I glutamine amidotransferase-like"/>
    <property type="match status" value="1"/>
</dbReference>
<sequence length="274" mass="30009">MPRIDHAAELRALVAVRGHPFDRTAFDRLFEGMAGISATMVDQPAAALLMTPEGMADFDVLVLYDMPGVDFAAAEDRPGLLQPSAALKDGMRRLLGAGKGVVALHHALAGWPTWDEYGDWLGGRFLYKPGLVRGEPRPDSGYRHDITHTLRPVAPHPVTAGLPDSFTLTDELYLAETFESDIIPLLRSDHAFDDRGFWSAAAAVNGRMFDNEGWVHPPGSNIVGWVKRALASPLVYLQPGDGPSVYDDPNYRRLVENAIRWAASPEALDWARSG</sequence>
<gene>
    <name evidence="2" type="ORF">SAMN05192580_3401</name>
</gene>
<evidence type="ECO:0000259" key="1">
    <source>
        <dbReference type="Pfam" id="PF06283"/>
    </source>
</evidence>
<reference evidence="2 3" key="1">
    <citation type="submission" date="2016-10" db="EMBL/GenBank/DDBJ databases">
        <authorList>
            <person name="de Groot N.N."/>
        </authorList>
    </citation>
    <scope>NUCLEOTIDE SEQUENCE [LARGE SCALE GENOMIC DNA]</scope>
    <source>
        <strain evidence="2 3">S5-249</strain>
    </source>
</reference>
<accession>A0A1I6M3W7</accession>
<dbReference type="RefSeq" id="WP_093316294.1">
    <property type="nucleotide sequence ID" value="NZ_FOZG01000003.1"/>
</dbReference>